<dbReference type="EMBL" id="PKPP01001043">
    <property type="protein sequence ID" value="PWA86221.1"/>
    <property type="molecule type" value="Genomic_DNA"/>
</dbReference>
<accession>A0A2U1PKD5</accession>
<dbReference type="STRING" id="35608.A0A2U1PKD5"/>
<sequence>MATDDLNVKGKNIKSPKILNNDVNGHICNFTCTGVVLRPEFIYGKRKVGEYEIPLHLIGEPIERLLNATTSFTKPLSSLPSSDLILAPPFSVDDVALAAINPVKDDDCFGVFTIGQIKEVAVEVKVWAYELYHSLRCISSNC</sequence>
<dbReference type="OrthoDB" id="276721at2759"/>
<evidence type="ECO:0000313" key="1">
    <source>
        <dbReference type="EMBL" id="PWA86221.1"/>
    </source>
</evidence>
<name>A0A2U1PKD5_ARTAN</name>
<proteinExistence type="predicted"/>
<gene>
    <name evidence="1" type="ORF">CTI12_AA143180</name>
</gene>
<comment type="caution">
    <text evidence="1">The sequence shown here is derived from an EMBL/GenBank/DDBJ whole genome shotgun (WGS) entry which is preliminary data.</text>
</comment>
<evidence type="ECO:0000313" key="2">
    <source>
        <dbReference type="Proteomes" id="UP000245207"/>
    </source>
</evidence>
<dbReference type="AlphaFoldDB" id="A0A2U1PKD5"/>
<organism evidence="1 2">
    <name type="scientific">Artemisia annua</name>
    <name type="common">Sweet wormwood</name>
    <dbReference type="NCBI Taxonomy" id="35608"/>
    <lineage>
        <taxon>Eukaryota</taxon>
        <taxon>Viridiplantae</taxon>
        <taxon>Streptophyta</taxon>
        <taxon>Embryophyta</taxon>
        <taxon>Tracheophyta</taxon>
        <taxon>Spermatophyta</taxon>
        <taxon>Magnoliopsida</taxon>
        <taxon>eudicotyledons</taxon>
        <taxon>Gunneridae</taxon>
        <taxon>Pentapetalae</taxon>
        <taxon>asterids</taxon>
        <taxon>campanulids</taxon>
        <taxon>Asterales</taxon>
        <taxon>Asteraceae</taxon>
        <taxon>Asteroideae</taxon>
        <taxon>Anthemideae</taxon>
        <taxon>Artemisiinae</taxon>
        <taxon>Artemisia</taxon>
    </lineage>
</organism>
<reference evidence="1 2" key="1">
    <citation type="journal article" date="2018" name="Mol. Plant">
        <title>The genome of Artemisia annua provides insight into the evolution of Asteraceae family and artemisinin biosynthesis.</title>
        <authorList>
            <person name="Shen Q."/>
            <person name="Zhang L."/>
            <person name="Liao Z."/>
            <person name="Wang S."/>
            <person name="Yan T."/>
            <person name="Shi P."/>
            <person name="Liu M."/>
            <person name="Fu X."/>
            <person name="Pan Q."/>
            <person name="Wang Y."/>
            <person name="Lv Z."/>
            <person name="Lu X."/>
            <person name="Zhang F."/>
            <person name="Jiang W."/>
            <person name="Ma Y."/>
            <person name="Chen M."/>
            <person name="Hao X."/>
            <person name="Li L."/>
            <person name="Tang Y."/>
            <person name="Lv G."/>
            <person name="Zhou Y."/>
            <person name="Sun X."/>
            <person name="Brodelius P.E."/>
            <person name="Rose J.K.C."/>
            <person name="Tang K."/>
        </authorList>
    </citation>
    <scope>NUCLEOTIDE SEQUENCE [LARGE SCALE GENOMIC DNA]</scope>
    <source>
        <strain evidence="2">cv. Huhao1</strain>
        <tissue evidence="1">Leaf</tissue>
    </source>
</reference>
<keyword evidence="2" id="KW-1185">Reference proteome</keyword>
<protein>
    <submittedName>
        <fullName evidence="1">NAD(P)-binding Rossmann-fold superfamily protein</fullName>
    </submittedName>
</protein>
<dbReference type="Proteomes" id="UP000245207">
    <property type="component" value="Unassembled WGS sequence"/>
</dbReference>